<dbReference type="AlphaFoldDB" id="A0A428Q040"/>
<comment type="caution">
    <text evidence="2">The sequence shown here is derived from an EMBL/GenBank/DDBJ whole genome shotgun (WGS) entry which is preliminary data.</text>
</comment>
<protein>
    <submittedName>
        <fullName evidence="2">Uncharacterized protein</fullName>
    </submittedName>
</protein>
<gene>
    <name evidence="2" type="ORF">CEP54_007616</name>
</gene>
<organism evidence="2 3">
    <name type="scientific">Fusarium duplospermum</name>
    <dbReference type="NCBI Taxonomy" id="1325734"/>
    <lineage>
        <taxon>Eukaryota</taxon>
        <taxon>Fungi</taxon>
        <taxon>Dikarya</taxon>
        <taxon>Ascomycota</taxon>
        <taxon>Pezizomycotina</taxon>
        <taxon>Sordariomycetes</taxon>
        <taxon>Hypocreomycetidae</taxon>
        <taxon>Hypocreales</taxon>
        <taxon>Nectriaceae</taxon>
        <taxon>Fusarium</taxon>
        <taxon>Fusarium solani species complex</taxon>
    </lineage>
</organism>
<evidence type="ECO:0000256" key="1">
    <source>
        <dbReference type="SAM" id="SignalP"/>
    </source>
</evidence>
<keyword evidence="3" id="KW-1185">Reference proteome</keyword>
<feature type="chain" id="PRO_5019001227" evidence="1">
    <location>
        <begin position="18"/>
        <end position="66"/>
    </location>
</feature>
<sequence>MKCSAVIYLLFSSLAMAAPTPQSRDQSLEEFGRQRVENSRCSPVQGRLVCDDGVGNTFFADDPLSS</sequence>
<evidence type="ECO:0000313" key="3">
    <source>
        <dbReference type="Proteomes" id="UP000288168"/>
    </source>
</evidence>
<keyword evidence="1" id="KW-0732">Signal</keyword>
<dbReference type="OrthoDB" id="5018069at2759"/>
<proteinExistence type="predicted"/>
<accession>A0A428Q040</accession>
<name>A0A428Q040_9HYPO</name>
<reference evidence="2 3" key="1">
    <citation type="submission" date="2017-06" db="EMBL/GenBank/DDBJ databases">
        <title>Comparative genomic analysis of Ambrosia Fusariam Clade fungi.</title>
        <authorList>
            <person name="Stajich J.E."/>
            <person name="Carrillo J."/>
            <person name="Kijimoto T."/>
            <person name="Eskalen A."/>
            <person name="O'Donnell K."/>
            <person name="Kasson M."/>
        </authorList>
    </citation>
    <scope>NUCLEOTIDE SEQUENCE [LARGE SCALE GENOMIC DNA]</scope>
    <source>
        <strain evidence="2 3">NRRL62584</strain>
    </source>
</reference>
<dbReference type="Proteomes" id="UP000288168">
    <property type="component" value="Unassembled WGS sequence"/>
</dbReference>
<feature type="signal peptide" evidence="1">
    <location>
        <begin position="1"/>
        <end position="17"/>
    </location>
</feature>
<evidence type="ECO:0000313" key="2">
    <source>
        <dbReference type="EMBL" id="RSL58700.1"/>
    </source>
</evidence>
<dbReference type="EMBL" id="NKCI01000071">
    <property type="protein sequence ID" value="RSL58700.1"/>
    <property type="molecule type" value="Genomic_DNA"/>
</dbReference>